<sequence length="202" mass="22323">MTGREVGPDLSNVARYKSRPPRRFSTRSSSFGSSRRGASARQSAPLLRSFAIVAVIAVGALGAFHLQDTGRLDSMLASFTDSAVDTLSASFSICDAGARTNCVVDGDTFWHQGEKIRIADIDTPELSPPRCARERQLGEAAKRRLQALLNTDRFSLIAGWRDEDRYGRKLRTVKRQGRSIGDILVSEGLARRWDGSRHPWCD</sequence>
<dbReference type="KEGG" id="aak:AA2016_6504"/>
<dbReference type="Gene3D" id="2.40.50.90">
    <property type="match status" value="1"/>
</dbReference>
<evidence type="ECO:0000256" key="1">
    <source>
        <dbReference type="SAM" id="MobiDB-lite"/>
    </source>
</evidence>
<dbReference type="EMBL" id="CP015008">
    <property type="protein sequence ID" value="AMS45398.1"/>
    <property type="molecule type" value="Genomic_DNA"/>
</dbReference>
<evidence type="ECO:0000313" key="4">
    <source>
        <dbReference type="EMBL" id="AMS45398.1"/>
    </source>
</evidence>
<organism evidence="4 5">
    <name type="scientific">Aminobacter aminovorans</name>
    <name type="common">Chelatobacter heintzii</name>
    <dbReference type="NCBI Taxonomy" id="83263"/>
    <lineage>
        <taxon>Bacteria</taxon>
        <taxon>Pseudomonadati</taxon>
        <taxon>Pseudomonadota</taxon>
        <taxon>Alphaproteobacteria</taxon>
        <taxon>Hyphomicrobiales</taxon>
        <taxon>Phyllobacteriaceae</taxon>
        <taxon>Aminobacter</taxon>
    </lineage>
</organism>
<feature type="compositionally biased region" description="Basic residues" evidence="1">
    <location>
        <begin position="16"/>
        <end position="25"/>
    </location>
</feature>
<keyword evidence="2" id="KW-1133">Transmembrane helix</keyword>
<proteinExistence type="predicted"/>
<protein>
    <submittedName>
        <fullName evidence="4">Nuclease</fullName>
    </submittedName>
</protein>
<accession>A0AAC8YW97</accession>
<gene>
    <name evidence="4" type="ORF">AA2016_6504</name>
</gene>
<feature type="region of interest" description="Disordered" evidence="1">
    <location>
        <begin position="1"/>
        <end position="37"/>
    </location>
</feature>
<evidence type="ECO:0000259" key="3">
    <source>
        <dbReference type="PROSITE" id="PS50830"/>
    </source>
</evidence>
<name>A0AAC8YW97_AMIAI</name>
<evidence type="ECO:0000313" key="5">
    <source>
        <dbReference type="Proteomes" id="UP000075755"/>
    </source>
</evidence>
<feature type="transmembrane region" description="Helical" evidence="2">
    <location>
        <begin position="45"/>
        <end position="66"/>
    </location>
</feature>
<dbReference type="PROSITE" id="PS50830">
    <property type="entry name" value="TNASE_3"/>
    <property type="match status" value="1"/>
</dbReference>
<dbReference type="InterPro" id="IPR035437">
    <property type="entry name" value="SNase_OB-fold_sf"/>
</dbReference>
<feature type="compositionally biased region" description="Low complexity" evidence="1">
    <location>
        <begin position="26"/>
        <end position="37"/>
    </location>
</feature>
<geneLocation type="plasmid" evidence="4 5">
    <name>pAA03</name>
</geneLocation>
<dbReference type="InterPro" id="IPR016071">
    <property type="entry name" value="Staphylococal_nuclease_OB-fold"/>
</dbReference>
<dbReference type="SUPFAM" id="SSF50199">
    <property type="entry name" value="Staphylococcal nuclease"/>
    <property type="match status" value="1"/>
</dbReference>
<dbReference type="Pfam" id="PF00565">
    <property type="entry name" value="SNase"/>
    <property type="match status" value="1"/>
</dbReference>
<keyword evidence="4" id="KW-0614">Plasmid</keyword>
<reference evidence="4 5" key="1">
    <citation type="submission" date="2016-03" db="EMBL/GenBank/DDBJ databases">
        <title>Complete genome of Aminobacter aminovorans KCTC 2477.</title>
        <authorList>
            <person name="Kim K.M."/>
        </authorList>
    </citation>
    <scope>NUCLEOTIDE SEQUENCE [LARGE SCALE GENOMIC DNA]</scope>
    <source>
        <strain evidence="4 5">KCTC 2477</strain>
        <plasmid evidence="4 5">pAA03</plasmid>
    </source>
</reference>
<dbReference type="AlphaFoldDB" id="A0AAC8YW97"/>
<keyword evidence="2" id="KW-0812">Transmembrane</keyword>
<keyword evidence="2" id="KW-0472">Membrane</keyword>
<feature type="domain" description="TNase-like" evidence="3">
    <location>
        <begin position="94"/>
        <end position="191"/>
    </location>
</feature>
<evidence type="ECO:0000256" key="2">
    <source>
        <dbReference type="SAM" id="Phobius"/>
    </source>
</evidence>
<dbReference type="Proteomes" id="UP000075755">
    <property type="component" value="Plasmid pAA03"/>
</dbReference>